<proteinExistence type="predicted"/>
<gene>
    <name evidence="1" type="ORF">FHS68_003547</name>
</gene>
<accession>A0ABX0URX5</accession>
<evidence type="ECO:0008006" key="3">
    <source>
        <dbReference type="Google" id="ProtNLM"/>
    </source>
</evidence>
<dbReference type="Proteomes" id="UP001179181">
    <property type="component" value="Unassembled WGS sequence"/>
</dbReference>
<reference evidence="1 2" key="1">
    <citation type="submission" date="2020-03" db="EMBL/GenBank/DDBJ databases">
        <title>Genomic Encyclopedia of Type Strains, Phase IV (KMG-IV): sequencing the most valuable type-strain genomes for metagenomic binning, comparative biology and taxonomic classification.</title>
        <authorList>
            <person name="Goeker M."/>
        </authorList>
    </citation>
    <scope>NUCLEOTIDE SEQUENCE [LARGE SCALE GENOMIC DNA]</scope>
    <source>
        <strain evidence="1 2">DSM 102865</strain>
    </source>
</reference>
<protein>
    <recommendedName>
        <fullName evidence="3">Lipoprotein</fullName>
    </recommendedName>
</protein>
<comment type="caution">
    <text evidence="1">The sequence shown here is derived from an EMBL/GenBank/DDBJ whole genome shotgun (WGS) entry which is preliminary data.</text>
</comment>
<evidence type="ECO:0000313" key="2">
    <source>
        <dbReference type="Proteomes" id="UP001179181"/>
    </source>
</evidence>
<sequence>MKKTILFALIWVAAVACDQKQEAAPQSELKSTSIPYRQLTTVATSGDNLKVELREVNDSRCPKNVVCIHMGSAQVKFNVSDGTNQTDVNLTFKGDKNADFQTFALSGVNYVIRVSEILPYPDTTQSPKLEDYKVNVTIEKK</sequence>
<evidence type="ECO:0000313" key="1">
    <source>
        <dbReference type="EMBL" id="NIJ54365.1"/>
    </source>
</evidence>
<dbReference type="PROSITE" id="PS51257">
    <property type="entry name" value="PROKAR_LIPOPROTEIN"/>
    <property type="match status" value="1"/>
</dbReference>
<dbReference type="EMBL" id="JAASQJ010000003">
    <property type="protein sequence ID" value="NIJ54365.1"/>
    <property type="molecule type" value="Genomic_DNA"/>
</dbReference>
<name>A0ABX0URX5_9BACT</name>
<organism evidence="1 2">
    <name type="scientific">Dyadobacter arcticus</name>
    <dbReference type="NCBI Taxonomy" id="1078754"/>
    <lineage>
        <taxon>Bacteria</taxon>
        <taxon>Pseudomonadati</taxon>
        <taxon>Bacteroidota</taxon>
        <taxon>Cytophagia</taxon>
        <taxon>Cytophagales</taxon>
        <taxon>Spirosomataceae</taxon>
        <taxon>Dyadobacter</taxon>
    </lineage>
</organism>
<keyword evidence="2" id="KW-1185">Reference proteome</keyword>
<dbReference type="RefSeq" id="WP_167272445.1">
    <property type="nucleotide sequence ID" value="NZ_JAASQJ010000003.1"/>
</dbReference>